<proteinExistence type="predicted"/>
<dbReference type="PANTHER" id="PTHR43721">
    <property type="entry name" value="ELONGATION FACTOR TU-RELATED"/>
    <property type="match status" value="1"/>
</dbReference>
<dbReference type="RefSeq" id="WP_111166204.1">
    <property type="nucleotide sequence ID" value="NZ_POUA01000032.1"/>
</dbReference>
<dbReference type="InterPro" id="IPR015191">
    <property type="entry name" value="SelB_WHD4"/>
</dbReference>
<organism evidence="3 4">
    <name type="scientific">Spongiactinospora gelatinilytica</name>
    <dbReference type="NCBI Taxonomy" id="2666298"/>
    <lineage>
        <taxon>Bacteria</taxon>
        <taxon>Bacillati</taxon>
        <taxon>Actinomycetota</taxon>
        <taxon>Actinomycetes</taxon>
        <taxon>Streptosporangiales</taxon>
        <taxon>Streptosporangiaceae</taxon>
        <taxon>Spongiactinospora</taxon>
    </lineage>
</organism>
<dbReference type="Pfam" id="PF00009">
    <property type="entry name" value="GTP_EFTU"/>
    <property type="match status" value="1"/>
</dbReference>
<dbReference type="CDD" id="cd04171">
    <property type="entry name" value="SelB"/>
    <property type="match status" value="1"/>
</dbReference>
<keyword evidence="1" id="KW-0547">Nucleotide-binding</keyword>
<keyword evidence="4" id="KW-1185">Reference proteome</keyword>
<dbReference type="Gene3D" id="1.10.10.10">
    <property type="entry name" value="Winged helix-like DNA-binding domain superfamily/Winged helix DNA-binding domain"/>
    <property type="match status" value="1"/>
</dbReference>
<evidence type="ECO:0000259" key="2">
    <source>
        <dbReference type="PROSITE" id="PS51722"/>
    </source>
</evidence>
<keyword evidence="1" id="KW-0342">GTP-binding</keyword>
<dbReference type="EMBL" id="POUA01000032">
    <property type="protein sequence ID" value="PZG52859.1"/>
    <property type="molecule type" value="Genomic_DNA"/>
</dbReference>
<protein>
    <submittedName>
        <fullName evidence="3">Selenocysteine-specific translation elongation factor</fullName>
    </submittedName>
</protein>
<name>A0A2W2HD43_9ACTN</name>
<evidence type="ECO:0000313" key="3">
    <source>
        <dbReference type="EMBL" id="PZG52859.1"/>
    </source>
</evidence>
<dbReference type="GO" id="GO:0001514">
    <property type="term" value="P:selenocysteine incorporation"/>
    <property type="evidence" value="ECO:0007669"/>
    <property type="project" value="InterPro"/>
</dbReference>
<keyword evidence="3" id="KW-0648">Protein biosynthesis</keyword>
<dbReference type="AlphaFoldDB" id="A0A2W2HD43"/>
<dbReference type="InterPro" id="IPR027417">
    <property type="entry name" value="P-loop_NTPase"/>
</dbReference>
<dbReference type="Gene3D" id="3.40.50.300">
    <property type="entry name" value="P-loop containing nucleotide triphosphate hydrolases"/>
    <property type="match status" value="1"/>
</dbReference>
<gene>
    <name evidence="3" type="ORF">C1I98_06710</name>
</gene>
<accession>A0A2W2HD43</accession>
<dbReference type="InterPro" id="IPR036388">
    <property type="entry name" value="WH-like_DNA-bd_sf"/>
</dbReference>
<dbReference type="Pfam" id="PF09107">
    <property type="entry name" value="WHD_3rd_SelB"/>
    <property type="match status" value="1"/>
</dbReference>
<dbReference type="InterPro" id="IPR050055">
    <property type="entry name" value="EF-Tu_GTPase"/>
</dbReference>
<reference evidence="3 4" key="1">
    <citation type="submission" date="2018-01" db="EMBL/GenBank/DDBJ databases">
        <title>Draft genome sequence of Sphaerisporangium sp. 7K107.</title>
        <authorList>
            <person name="Sahin N."/>
            <person name="Saygin H."/>
            <person name="Ay H."/>
        </authorList>
    </citation>
    <scope>NUCLEOTIDE SEQUENCE [LARGE SCALE GENOMIC DNA]</scope>
    <source>
        <strain evidence="3 4">7K107</strain>
    </source>
</reference>
<keyword evidence="3" id="KW-0251">Elongation factor</keyword>
<evidence type="ECO:0000313" key="4">
    <source>
        <dbReference type="Proteomes" id="UP000248544"/>
    </source>
</evidence>
<dbReference type="SUPFAM" id="SSF50447">
    <property type="entry name" value="Translation proteins"/>
    <property type="match status" value="1"/>
</dbReference>
<dbReference type="SUPFAM" id="SSF46785">
    <property type="entry name" value="Winged helix' DNA-binding domain"/>
    <property type="match status" value="1"/>
</dbReference>
<dbReference type="GO" id="GO:0005525">
    <property type="term" value="F:GTP binding"/>
    <property type="evidence" value="ECO:0007669"/>
    <property type="project" value="UniProtKB-KW"/>
</dbReference>
<dbReference type="GO" id="GO:0003746">
    <property type="term" value="F:translation elongation factor activity"/>
    <property type="evidence" value="ECO:0007669"/>
    <property type="project" value="UniProtKB-KW"/>
</dbReference>
<dbReference type="GO" id="GO:0005737">
    <property type="term" value="C:cytoplasm"/>
    <property type="evidence" value="ECO:0007669"/>
    <property type="project" value="InterPro"/>
</dbReference>
<feature type="domain" description="Tr-type G" evidence="2">
    <location>
        <begin position="1"/>
        <end position="164"/>
    </location>
</feature>
<dbReference type="InterPro" id="IPR004161">
    <property type="entry name" value="EFTu-like_2"/>
</dbReference>
<sequence length="579" mass="60295">MQVIATAGHVDHGKSTLVRALTGMEPDRWAEERRRGMTIDLGFAWTTLASGRRVAFVDVPGHARFVTNMLAGLGPVPAVMFVLAADQGWQAQSQEHWEAIRALGVEHGLLVVTRCDLREPGPALAEAREHIGWPVVTVSGSTGQGLGLLRAALDRLTGALPAPDAAAPVRLWIDRAFTIKGAGTVVTGTLPAGTLRAGDRLLLAGEPVRVRGLQALGEPSPQVTATARVAVNLRGVGRDQAARGMTLLTPDAWLPTDTTDVRLDTAGPTAADQERVWREAMLHIGSASVAVRVRPLGAGTARLTLARPLPLRIGDRALLRGSGRPIVGVRVLDVRPAPLRRTGAARTRAAELAAFAAPGDPVPDAATVLRWRGMAQRAELVAMGCDPAALAAPAADGWLVDPGTWAELSDRLAALAAAQPGIPVDAARTALALPTRGLVEALAGSRPPLSVADGRIDAAGGLPEPVLAAVGRLRAELAAAPYRAPEAARLTELGLTARVVGAAARAGLLLRLAGGVVLPAGADTAAARRLAELGRPFTAADARTALGTTRRVVIPLLEHLDARGLTRRLDDRLRVVAAP</sequence>
<comment type="caution">
    <text evidence="3">The sequence shown here is derived from an EMBL/GenBank/DDBJ whole genome shotgun (WGS) entry which is preliminary data.</text>
</comment>
<evidence type="ECO:0000256" key="1">
    <source>
        <dbReference type="ARBA" id="ARBA00023134"/>
    </source>
</evidence>
<dbReference type="InterPro" id="IPR009000">
    <property type="entry name" value="Transl_B-barrel_sf"/>
</dbReference>
<dbReference type="InterPro" id="IPR000795">
    <property type="entry name" value="T_Tr_GTP-bd_dom"/>
</dbReference>
<dbReference type="Gene3D" id="2.40.30.10">
    <property type="entry name" value="Translation factors"/>
    <property type="match status" value="1"/>
</dbReference>
<dbReference type="PANTHER" id="PTHR43721:SF9">
    <property type="entry name" value="GTP-BINDING PROTEIN 1"/>
    <property type="match status" value="1"/>
</dbReference>
<dbReference type="PROSITE" id="PS51722">
    <property type="entry name" value="G_TR_2"/>
    <property type="match status" value="1"/>
</dbReference>
<dbReference type="InterPro" id="IPR036390">
    <property type="entry name" value="WH_DNA-bd_sf"/>
</dbReference>
<dbReference type="GO" id="GO:0003723">
    <property type="term" value="F:RNA binding"/>
    <property type="evidence" value="ECO:0007669"/>
    <property type="project" value="InterPro"/>
</dbReference>
<dbReference type="SUPFAM" id="SSF52540">
    <property type="entry name" value="P-loop containing nucleoside triphosphate hydrolases"/>
    <property type="match status" value="1"/>
</dbReference>
<dbReference type="GO" id="GO:0003924">
    <property type="term" value="F:GTPase activity"/>
    <property type="evidence" value="ECO:0007669"/>
    <property type="project" value="InterPro"/>
</dbReference>
<dbReference type="Proteomes" id="UP000248544">
    <property type="component" value="Unassembled WGS sequence"/>
</dbReference>
<dbReference type="Pfam" id="PF03144">
    <property type="entry name" value="GTP_EFTU_D2"/>
    <property type="match status" value="1"/>
</dbReference>